<dbReference type="EMBL" id="DNNA01000254">
    <property type="protein sequence ID" value="HBC35743.1"/>
    <property type="molecule type" value="Genomic_DNA"/>
</dbReference>
<evidence type="ECO:0000313" key="2">
    <source>
        <dbReference type="Proteomes" id="UP000263489"/>
    </source>
</evidence>
<evidence type="ECO:0000313" key="1">
    <source>
        <dbReference type="EMBL" id="HBC35743.1"/>
    </source>
</evidence>
<proteinExistence type="predicted"/>
<gene>
    <name evidence="1" type="ORF">DC045_15875</name>
</gene>
<feature type="non-terminal residue" evidence="1">
    <location>
        <position position="1"/>
    </location>
</feature>
<protein>
    <submittedName>
        <fullName evidence="1">Osmotically inducible protein C</fullName>
    </submittedName>
</protein>
<reference evidence="1 2" key="1">
    <citation type="journal article" date="2018" name="Nat. Biotechnol.">
        <title>A standardized bacterial taxonomy based on genome phylogeny substantially revises the tree of life.</title>
        <authorList>
            <person name="Parks D.H."/>
            <person name="Chuvochina M."/>
            <person name="Waite D.W."/>
            <person name="Rinke C."/>
            <person name="Skarshewski A."/>
            <person name="Chaumeil P.A."/>
            <person name="Hugenholtz P."/>
        </authorList>
    </citation>
    <scope>NUCLEOTIDE SEQUENCE [LARGE SCALE GENOMIC DNA]</scope>
    <source>
        <strain evidence="1">UBA9380</strain>
    </source>
</reference>
<dbReference type="AlphaFoldDB" id="A0A352IWB0"/>
<sequence>KYCSASIMLDKAGVEISHSYEVHQAS</sequence>
<name>A0A352IWB0_9GAMM</name>
<comment type="caution">
    <text evidence="1">The sequence shown here is derived from an EMBL/GenBank/DDBJ whole genome shotgun (WGS) entry which is preliminary data.</text>
</comment>
<accession>A0A352IWB0</accession>
<dbReference type="Proteomes" id="UP000263489">
    <property type="component" value="Unassembled WGS sequence"/>
</dbReference>
<organism evidence="1 2">
    <name type="scientific">Marinobacter adhaerens</name>
    <dbReference type="NCBI Taxonomy" id="1033846"/>
    <lineage>
        <taxon>Bacteria</taxon>
        <taxon>Pseudomonadati</taxon>
        <taxon>Pseudomonadota</taxon>
        <taxon>Gammaproteobacteria</taxon>
        <taxon>Pseudomonadales</taxon>
        <taxon>Marinobacteraceae</taxon>
        <taxon>Marinobacter</taxon>
    </lineage>
</organism>